<evidence type="ECO:0000313" key="2">
    <source>
        <dbReference type="Proteomes" id="UP000002007"/>
    </source>
</evidence>
<proteinExistence type="predicted"/>
<dbReference type="HOGENOM" id="CLU_2828186_0_0_11"/>
<organism evidence="1 2">
    <name type="scientific">Renibacterium salmoninarum (strain ATCC 33209 / DSM 20767 / JCM 11484 / NBRC 15589 / NCIMB 2235)</name>
    <dbReference type="NCBI Taxonomy" id="288705"/>
    <lineage>
        <taxon>Bacteria</taxon>
        <taxon>Bacillati</taxon>
        <taxon>Actinomycetota</taxon>
        <taxon>Actinomycetes</taxon>
        <taxon>Micrococcales</taxon>
        <taxon>Micrococcaceae</taxon>
        <taxon>Renibacterium</taxon>
    </lineage>
</organism>
<accession>A9WL50</accession>
<dbReference type="Proteomes" id="UP000002007">
    <property type="component" value="Chromosome"/>
</dbReference>
<name>A9WL50_RENSM</name>
<dbReference type="KEGG" id="rsa:RSal33209_0126"/>
<protein>
    <recommendedName>
        <fullName evidence="3">MarR family transcriptional regulator</fullName>
    </recommendedName>
</protein>
<reference evidence="2" key="1">
    <citation type="journal article" date="2008" name="J. Bacteriol.">
        <title>Genome sequence of the fish pathogen Renibacterium salmoninarum suggests reductive evolution away from an environmental Arthrobacter ancestor.</title>
        <authorList>
            <person name="Wiens G.D."/>
            <person name="Rockey D.D."/>
            <person name="Wu Z."/>
            <person name="Chang J."/>
            <person name="Levy R."/>
            <person name="Crane S."/>
            <person name="Chen D.S."/>
            <person name="Capri G.R."/>
            <person name="Burnett J.R."/>
            <person name="Sudheesh P.S."/>
            <person name="Schipma M.J."/>
            <person name="Burd H."/>
            <person name="Bhattacharyya A."/>
            <person name="Rhodes L.D."/>
            <person name="Kaul R."/>
            <person name="Strom M.S."/>
        </authorList>
    </citation>
    <scope>NUCLEOTIDE SEQUENCE [LARGE SCALE GENOMIC DNA]</scope>
    <source>
        <strain evidence="2">ATCC 33209 / DSM 20767 / JCM 11484 / NBRC 15589 / NCIMB 2235</strain>
    </source>
</reference>
<dbReference type="EMBL" id="CP000910">
    <property type="protein sequence ID" value="ABY21882.1"/>
    <property type="molecule type" value="Genomic_DNA"/>
</dbReference>
<gene>
    <name evidence="1" type="ordered locus">RSal33209_0126</name>
</gene>
<dbReference type="AlphaFoldDB" id="A9WL50"/>
<keyword evidence="2" id="KW-1185">Reference proteome</keyword>
<evidence type="ECO:0008006" key="3">
    <source>
        <dbReference type="Google" id="ProtNLM"/>
    </source>
</evidence>
<evidence type="ECO:0000313" key="1">
    <source>
        <dbReference type="EMBL" id="ABY21882.1"/>
    </source>
</evidence>
<sequence>MMEIIPMNDSETNSDSHRQLSATLLLLLQELTVQTEHFIETVGAGAGLHRTDLNALAHLARFDRNG</sequence>